<dbReference type="OrthoDB" id="1362165at2759"/>
<reference evidence="1" key="1">
    <citation type="submission" date="2021-08" db="EMBL/GenBank/DDBJ databases">
        <title>WGS assembly of Ceratopteris richardii.</title>
        <authorList>
            <person name="Marchant D.B."/>
            <person name="Chen G."/>
            <person name="Jenkins J."/>
            <person name="Shu S."/>
            <person name="Leebens-Mack J."/>
            <person name="Grimwood J."/>
            <person name="Schmutz J."/>
            <person name="Soltis P."/>
            <person name="Soltis D."/>
            <person name="Chen Z.-H."/>
        </authorList>
    </citation>
    <scope>NUCLEOTIDE SEQUENCE</scope>
    <source>
        <strain evidence="1">Whitten #5841</strain>
        <tissue evidence="1">Leaf</tissue>
    </source>
</reference>
<organism evidence="1 2">
    <name type="scientific">Ceratopteris richardii</name>
    <name type="common">Triangle waterfern</name>
    <dbReference type="NCBI Taxonomy" id="49495"/>
    <lineage>
        <taxon>Eukaryota</taxon>
        <taxon>Viridiplantae</taxon>
        <taxon>Streptophyta</taxon>
        <taxon>Embryophyta</taxon>
        <taxon>Tracheophyta</taxon>
        <taxon>Polypodiopsida</taxon>
        <taxon>Polypodiidae</taxon>
        <taxon>Polypodiales</taxon>
        <taxon>Pteridineae</taxon>
        <taxon>Pteridaceae</taxon>
        <taxon>Parkerioideae</taxon>
        <taxon>Ceratopteris</taxon>
    </lineage>
</organism>
<name>A0A8T2UJC9_CERRI</name>
<comment type="caution">
    <text evidence="1">The sequence shown here is derived from an EMBL/GenBank/DDBJ whole genome shotgun (WGS) entry which is preliminary data.</text>
</comment>
<gene>
    <name evidence="1" type="ORF">KP509_07G077100</name>
</gene>
<dbReference type="Proteomes" id="UP000825935">
    <property type="component" value="Chromosome 7"/>
</dbReference>
<proteinExistence type="predicted"/>
<dbReference type="AlphaFoldDB" id="A0A8T2UJC9"/>
<keyword evidence="2" id="KW-1185">Reference proteome</keyword>
<evidence type="ECO:0000313" key="2">
    <source>
        <dbReference type="Proteomes" id="UP000825935"/>
    </source>
</evidence>
<sequence>MHGDVLVWFGEDSATLVIGGKGPIETNWALSDLLQVEVESGMGYNAEYLLMGFASFLSGEYANMIFLRRGALYLTFLELPLLPRASVPSTRALCSKVL</sequence>
<accession>A0A8T2UJC9</accession>
<dbReference type="EMBL" id="CM035412">
    <property type="protein sequence ID" value="KAH7433605.1"/>
    <property type="molecule type" value="Genomic_DNA"/>
</dbReference>
<protein>
    <submittedName>
        <fullName evidence="1">Uncharacterized protein</fullName>
    </submittedName>
</protein>
<evidence type="ECO:0000313" key="1">
    <source>
        <dbReference type="EMBL" id="KAH7433605.1"/>
    </source>
</evidence>